<gene>
    <name evidence="1" type="ORF">EAH86_10380</name>
</gene>
<evidence type="ECO:0000313" key="2">
    <source>
        <dbReference type="Proteomes" id="UP000317722"/>
    </source>
</evidence>
<comment type="caution">
    <text evidence="1">The sequence shown here is derived from an EMBL/GenBank/DDBJ whole genome shotgun (WGS) entry which is preliminary data.</text>
</comment>
<keyword evidence="2" id="KW-1185">Reference proteome</keyword>
<protein>
    <submittedName>
        <fullName evidence="1">Uncharacterized protein</fullName>
    </submittedName>
</protein>
<dbReference type="OrthoDB" id="9795188at2"/>
<name>A0A502CZY9_9MICO</name>
<dbReference type="InterPro" id="IPR021130">
    <property type="entry name" value="PRib-ATP_PPHydrolase-like"/>
</dbReference>
<dbReference type="AlphaFoldDB" id="A0A502CZY9"/>
<dbReference type="EMBL" id="RCZM01000003">
    <property type="protein sequence ID" value="TPG17406.1"/>
    <property type="molecule type" value="Genomic_DNA"/>
</dbReference>
<dbReference type="Proteomes" id="UP000317722">
    <property type="component" value="Unassembled WGS sequence"/>
</dbReference>
<proteinExistence type="predicted"/>
<organism evidence="1 2">
    <name type="scientific">Pedococcus bigeumensis</name>
    <dbReference type="NCBI Taxonomy" id="433644"/>
    <lineage>
        <taxon>Bacteria</taxon>
        <taxon>Bacillati</taxon>
        <taxon>Actinomycetota</taxon>
        <taxon>Actinomycetes</taxon>
        <taxon>Micrococcales</taxon>
        <taxon>Intrasporangiaceae</taxon>
        <taxon>Pedococcus</taxon>
    </lineage>
</organism>
<accession>A0A502CZY9</accession>
<reference evidence="1 2" key="1">
    <citation type="journal article" date="2019" name="Environ. Microbiol.">
        <title>Species interactions and distinct microbial communities in high Arctic permafrost affected cryosols are associated with the CH4 and CO2 gas fluxes.</title>
        <authorList>
            <person name="Altshuler I."/>
            <person name="Hamel J."/>
            <person name="Turney S."/>
            <person name="Magnuson E."/>
            <person name="Levesque R."/>
            <person name="Greer C."/>
            <person name="Whyte L.G."/>
        </authorList>
    </citation>
    <scope>NUCLEOTIDE SEQUENCE [LARGE SCALE GENOMIC DNA]</scope>
    <source>
        <strain evidence="1 2">S9.3A</strain>
    </source>
</reference>
<dbReference type="Pfam" id="PF01503">
    <property type="entry name" value="PRA-PH"/>
    <property type="match status" value="1"/>
</dbReference>
<dbReference type="Gene3D" id="1.10.3420.10">
    <property type="entry name" value="putative ntp pyrophosphohydrolase like domain"/>
    <property type="match status" value="1"/>
</dbReference>
<dbReference type="InterPro" id="IPR023292">
    <property type="entry name" value="NTP_PyroPHydrolase-like_dom_sf"/>
</dbReference>
<sequence length="188" mass="20837">MDDLPASSSDLSAPPCTRAPDLFLEQPLPLDVEAPSNSWQSTLSPAPHPGRTAQHVYAFHRAFDLPRRAAPVSPSLGEVEDSLLRLRERLLEEETTEYMVASHRRDLIGMADALADIVYVAYGTAISLGLDLDLLLDEVHRSNMSKLDEHGEPVLRDDGKVMKSPRYEKPRIAATLNAQRVLPFAEDL</sequence>
<evidence type="ECO:0000313" key="1">
    <source>
        <dbReference type="EMBL" id="TPG17406.1"/>
    </source>
</evidence>